<dbReference type="Proteomes" id="UP000648663">
    <property type="component" value="Unassembled WGS sequence"/>
</dbReference>
<evidence type="ECO:0000313" key="3">
    <source>
        <dbReference type="Proteomes" id="UP000552836"/>
    </source>
</evidence>
<reference evidence="1" key="4">
    <citation type="submission" date="2024-05" db="EMBL/GenBank/DDBJ databases">
        <authorList>
            <person name="Sun Q."/>
            <person name="Zhou Y."/>
        </authorList>
    </citation>
    <scope>NUCLEOTIDE SEQUENCE</scope>
    <source>
        <strain evidence="1">CGMCC 4.5581</strain>
    </source>
</reference>
<evidence type="ECO:0000313" key="1">
    <source>
        <dbReference type="EMBL" id="GGL86197.1"/>
    </source>
</evidence>
<comment type="caution">
    <text evidence="2">The sequence shown here is derived from an EMBL/GenBank/DDBJ whole genome shotgun (WGS) entry which is preliminary data.</text>
</comment>
<reference evidence="1" key="1">
    <citation type="journal article" date="2014" name="Int. J. Syst. Evol. Microbiol.">
        <title>Complete genome of a new Firmicutes species belonging to the dominant human colonic microbiota ('Ruminococcus bicirculans') reveals two chromosomes and a selective capacity to utilize plant glucans.</title>
        <authorList>
            <consortium name="NISC Comparative Sequencing Program"/>
            <person name="Wegmann U."/>
            <person name="Louis P."/>
            <person name="Goesmann A."/>
            <person name="Henrissat B."/>
            <person name="Duncan S.H."/>
            <person name="Flint H.J."/>
        </authorList>
    </citation>
    <scope>NUCLEOTIDE SEQUENCE</scope>
    <source>
        <strain evidence="1">CGMCC 4.5581</strain>
    </source>
</reference>
<protein>
    <submittedName>
        <fullName evidence="2">Uncharacterized protein</fullName>
    </submittedName>
</protein>
<dbReference type="RefSeq" id="WP_166757848.1">
    <property type="nucleotide sequence ID" value="NZ_BAABJU010000033.1"/>
</dbReference>
<gene>
    <name evidence="2" type="ORF">FB380_004821</name>
    <name evidence="1" type="ORF">GCM10011589_48230</name>
</gene>
<dbReference type="EMBL" id="JAAMPA010000008">
    <property type="protein sequence ID" value="NIH70310.1"/>
    <property type="molecule type" value="Genomic_DNA"/>
</dbReference>
<reference evidence="2 3" key="3">
    <citation type="submission" date="2020-02" db="EMBL/GenBank/DDBJ databases">
        <title>Sequencing the genomes of 1000 actinobacteria strains.</title>
        <authorList>
            <person name="Klenk H.-P."/>
        </authorList>
    </citation>
    <scope>NUCLEOTIDE SEQUENCE [LARGE SCALE GENOMIC DNA]</scope>
    <source>
        <strain evidence="2 3">DSM 45201</strain>
    </source>
</reference>
<dbReference type="EMBL" id="BMMI01000022">
    <property type="protein sequence ID" value="GGL86197.1"/>
    <property type="molecule type" value="Genomic_DNA"/>
</dbReference>
<evidence type="ECO:0000313" key="2">
    <source>
        <dbReference type="EMBL" id="NIH70310.1"/>
    </source>
</evidence>
<accession>A0A846M7A1</accession>
<dbReference type="AlphaFoldDB" id="A0A846M7A1"/>
<evidence type="ECO:0000313" key="4">
    <source>
        <dbReference type="Proteomes" id="UP000648663"/>
    </source>
</evidence>
<name>A0A846M7A1_9ACTN</name>
<dbReference type="Proteomes" id="UP000552836">
    <property type="component" value="Unassembled WGS sequence"/>
</dbReference>
<sequence>MSDSIDLTLSNPLDPEAVASWEVGDRVTCAPGTRWGGKDISGQVLEVVHVEPFPASVGGTLLIGRWPGTTTRMGPHLQAHQVID</sequence>
<keyword evidence="4" id="KW-1185">Reference proteome</keyword>
<reference evidence="4" key="2">
    <citation type="journal article" date="2019" name="Int. J. Syst. Evol. Microbiol.">
        <title>The Global Catalogue of Microorganisms (GCM) 10K type strain sequencing project: providing services to taxonomists for standard genome sequencing and annotation.</title>
        <authorList>
            <consortium name="The Broad Institute Genomics Platform"/>
            <consortium name="The Broad Institute Genome Sequencing Center for Infectious Disease"/>
            <person name="Wu L."/>
            <person name="Ma J."/>
        </authorList>
    </citation>
    <scope>NUCLEOTIDE SEQUENCE [LARGE SCALE GENOMIC DNA]</scope>
    <source>
        <strain evidence="4">CGMCC 4.5581</strain>
    </source>
</reference>
<proteinExistence type="predicted"/>
<organism evidence="2 3">
    <name type="scientific">Modestobacter marinus</name>
    <dbReference type="NCBI Taxonomy" id="477641"/>
    <lineage>
        <taxon>Bacteria</taxon>
        <taxon>Bacillati</taxon>
        <taxon>Actinomycetota</taxon>
        <taxon>Actinomycetes</taxon>
        <taxon>Geodermatophilales</taxon>
        <taxon>Geodermatophilaceae</taxon>
        <taxon>Modestobacter</taxon>
    </lineage>
</organism>